<protein>
    <submittedName>
        <fullName evidence="2">PRC-barrel domain-containing protein</fullName>
    </submittedName>
</protein>
<sequence length="128" mass="13660">MAVAEIVPADIREWRGQAVVDEKGHKIGKLESVYVETATDEPYFVTVTVGPAVSVGLNVNTRLVFVPLDGAVLGPGYLKVAFPRALVKQAPSIGVDDVLPAEAEPEVFAHYGLAYATGTGGERRLARR</sequence>
<organism evidence="2 3">
    <name type="scientific">Kitasatospora putterlickiae</name>
    <dbReference type="NCBI Taxonomy" id="221725"/>
    <lineage>
        <taxon>Bacteria</taxon>
        <taxon>Bacillati</taxon>
        <taxon>Actinomycetota</taxon>
        <taxon>Actinomycetes</taxon>
        <taxon>Kitasatosporales</taxon>
        <taxon>Streptomycetaceae</taxon>
        <taxon>Kitasatospora</taxon>
    </lineage>
</organism>
<dbReference type="Pfam" id="PF05239">
    <property type="entry name" value="PRC"/>
    <property type="match status" value="1"/>
</dbReference>
<dbReference type="InterPro" id="IPR027275">
    <property type="entry name" value="PRC-brl_dom"/>
</dbReference>
<dbReference type="InterPro" id="IPR011033">
    <property type="entry name" value="PRC_barrel-like_sf"/>
</dbReference>
<keyword evidence="3" id="KW-1185">Reference proteome</keyword>
<dbReference type="RefSeq" id="WP_344329709.1">
    <property type="nucleotide sequence ID" value="NZ_BAAAKJ010000068.1"/>
</dbReference>
<evidence type="ECO:0000259" key="1">
    <source>
        <dbReference type="Pfam" id="PF05239"/>
    </source>
</evidence>
<accession>A0ABN1XS99</accession>
<reference evidence="2 3" key="1">
    <citation type="journal article" date="2019" name="Int. J. Syst. Evol. Microbiol.">
        <title>The Global Catalogue of Microorganisms (GCM) 10K type strain sequencing project: providing services to taxonomists for standard genome sequencing and annotation.</title>
        <authorList>
            <consortium name="The Broad Institute Genomics Platform"/>
            <consortium name="The Broad Institute Genome Sequencing Center for Infectious Disease"/>
            <person name="Wu L."/>
            <person name="Ma J."/>
        </authorList>
    </citation>
    <scope>NUCLEOTIDE SEQUENCE [LARGE SCALE GENOMIC DNA]</scope>
    <source>
        <strain evidence="2 3">JCM 12393</strain>
    </source>
</reference>
<name>A0ABN1XS99_9ACTN</name>
<dbReference type="SUPFAM" id="SSF50346">
    <property type="entry name" value="PRC-barrel domain"/>
    <property type="match status" value="1"/>
</dbReference>
<gene>
    <name evidence="2" type="ORF">GCM10009639_14410</name>
</gene>
<dbReference type="InterPro" id="IPR014747">
    <property type="entry name" value="Bac_photo_RC_H_C"/>
</dbReference>
<comment type="caution">
    <text evidence="2">The sequence shown here is derived from an EMBL/GenBank/DDBJ whole genome shotgun (WGS) entry which is preliminary data.</text>
</comment>
<feature type="domain" description="PRC-barrel" evidence="1">
    <location>
        <begin position="11"/>
        <end position="85"/>
    </location>
</feature>
<dbReference type="Proteomes" id="UP001499863">
    <property type="component" value="Unassembled WGS sequence"/>
</dbReference>
<dbReference type="Gene3D" id="3.90.50.10">
    <property type="entry name" value="Photosynthetic Reaction Center, subunit H, domain 2"/>
    <property type="match status" value="1"/>
</dbReference>
<proteinExistence type="predicted"/>
<evidence type="ECO:0000313" key="3">
    <source>
        <dbReference type="Proteomes" id="UP001499863"/>
    </source>
</evidence>
<dbReference type="EMBL" id="BAAAKJ010000068">
    <property type="protein sequence ID" value="GAA1388219.1"/>
    <property type="molecule type" value="Genomic_DNA"/>
</dbReference>
<evidence type="ECO:0000313" key="2">
    <source>
        <dbReference type="EMBL" id="GAA1388219.1"/>
    </source>
</evidence>